<dbReference type="HOGENOM" id="CLU_860247_0_0_0"/>
<evidence type="ECO:0000313" key="1">
    <source>
        <dbReference type="EMBL" id="ABJ83290.1"/>
    </source>
</evidence>
<dbReference type="KEGG" id="sus:Acid_2301"/>
<sequence precursor="true">MVAAKPGREPLPPRVTISPAQLLADGYDTATLAIDEASPVPPRIVIETAHAATLQELTGGPNGWHAQLRAGVIPGPIAVRVEFPGRPPAHAQFTAMLDTSDSALDGTPDFLRLDDADDQGAFRRWFTFLAETQFYQPRAGRAAEIVDCAALIRYAYREALRAHDGAWATAAHLPLAPGISSLAKYQYPFTPLAAGLFRVAPGRFQPADLTSGAFAQFADAKTLQLRNTHFVTRDLARAQPGDLLFYRQESGDMPFHSMIYLGESQIEKSAARYLVYHTGPGPDEIRRPTVEELLHFPEPEWRPLPDNPRFLGVYRWNILRTTS</sequence>
<proteinExistence type="predicted"/>
<organism evidence="1">
    <name type="scientific">Solibacter usitatus (strain Ellin6076)</name>
    <dbReference type="NCBI Taxonomy" id="234267"/>
    <lineage>
        <taxon>Bacteria</taxon>
        <taxon>Pseudomonadati</taxon>
        <taxon>Acidobacteriota</taxon>
        <taxon>Terriglobia</taxon>
        <taxon>Bryobacterales</taxon>
        <taxon>Solibacteraceae</taxon>
        <taxon>Candidatus Solibacter</taxon>
    </lineage>
</organism>
<protein>
    <submittedName>
        <fullName evidence="1">Uncharacterized protein</fullName>
    </submittedName>
</protein>
<dbReference type="STRING" id="234267.Acid_2301"/>
<dbReference type="InParanoid" id="Q025M9"/>
<dbReference type="EMBL" id="CP000473">
    <property type="protein sequence ID" value="ABJ83290.1"/>
    <property type="molecule type" value="Genomic_DNA"/>
</dbReference>
<dbReference type="Gene3D" id="3.90.1720.10">
    <property type="entry name" value="endopeptidase domain like (from Nostoc punctiforme)"/>
    <property type="match status" value="1"/>
</dbReference>
<dbReference type="InterPro" id="IPR009558">
    <property type="entry name" value="DUF1175"/>
</dbReference>
<dbReference type="Pfam" id="PF06672">
    <property type="entry name" value="DUF1175"/>
    <property type="match status" value="1"/>
</dbReference>
<name>Q025M9_SOLUE</name>
<gene>
    <name evidence="1" type="ordered locus">Acid_2301</name>
</gene>
<reference evidence="1" key="1">
    <citation type="submission" date="2006-10" db="EMBL/GenBank/DDBJ databases">
        <title>Complete sequence of Solibacter usitatus Ellin6076.</title>
        <authorList>
            <consortium name="US DOE Joint Genome Institute"/>
            <person name="Copeland A."/>
            <person name="Lucas S."/>
            <person name="Lapidus A."/>
            <person name="Barry K."/>
            <person name="Detter J.C."/>
            <person name="Glavina del Rio T."/>
            <person name="Hammon N."/>
            <person name="Israni S."/>
            <person name="Dalin E."/>
            <person name="Tice H."/>
            <person name="Pitluck S."/>
            <person name="Thompson L.S."/>
            <person name="Brettin T."/>
            <person name="Bruce D."/>
            <person name="Han C."/>
            <person name="Tapia R."/>
            <person name="Gilna P."/>
            <person name="Schmutz J."/>
            <person name="Larimer F."/>
            <person name="Land M."/>
            <person name="Hauser L."/>
            <person name="Kyrpides N."/>
            <person name="Mikhailova N."/>
            <person name="Janssen P.H."/>
            <person name="Kuske C.R."/>
            <person name="Richardson P."/>
        </authorList>
    </citation>
    <scope>NUCLEOTIDE SEQUENCE</scope>
    <source>
        <strain evidence="1">Ellin6076</strain>
    </source>
</reference>
<dbReference type="eggNOG" id="COG3234">
    <property type="taxonomic scope" value="Bacteria"/>
</dbReference>
<dbReference type="FunCoup" id="Q025M9">
    <property type="interactions" value="33"/>
</dbReference>
<dbReference type="AlphaFoldDB" id="Q025M9"/>
<accession>Q025M9</accession>